<evidence type="ECO:0000313" key="1">
    <source>
        <dbReference type="EMBL" id="DAF93002.1"/>
    </source>
</evidence>
<protein>
    <submittedName>
        <fullName evidence="1">Putative tail-component</fullName>
    </submittedName>
</protein>
<name>A0A8S5UF18_9CAUD</name>
<proteinExistence type="predicted"/>
<dbReference type="EMBL" id="BK016078">
    <property type="protein sequence ID" value="DAF93002.1"/>
    <property type="molecule type" value="Genomic_DNA"/>
</dbReference>
<sequence length="134" mass="14626">MSVEFHDYSLQVKAALDEKAAQFLEEAASEVESAARGNSRVRSGQLKGSWTHIVEGNESTIGSPLQNAIWEEYGTGEYAAGGDGRKGGWVYRDAAGDWHFTFGKKPNHTLQRAFESTKGKIINCAKQIFGELSG</sequence>
<accession>A0A8S5UF18</accession>
<organism evidence="1">
    <name type="scientific">Siphoviridae sp. ctN5F10</name>
    <dbReference type="NCBI Taxonomy" id="2825465"/>
    <lineage>
        <taxon>Viruses</taxon>
        <taxon>Duplodnaviria</taxon>
        <taxon>Heunggongvirae</taxon>
        <taxon>Uroviricota</taxon>
        <taxon>Caudoviricetes</taxon>
    </lineage>
</organism>
<reference evidence="1" key="1">
    <citation type="journal article" date="2021" name="Proc. Natl. Acad. Sci. U.S.A.">
        <title>A Catalog of Tens of Thousands of Viruses from Human Metagenomes Reveals Hidden Associations with Chronic Diseases.</title>
        <authorList>
            <person name="Tisza M.J."/>
            <person name="Buck C.B."/>
        </authorList>
    </citation>
    <scope>NUCLEOTIDE SEQUENCE</scope>
    <source>
        <strain evidence="1">CtN5F10</strain>
    </source>
</reference>